<dbReference type="SUPFAM" id="SSF47473">
    <property type="entry name" value="EF-hand"/>
    <property type="match status" value="1"/>
</dbReference>
<evidence type="ECO:0000313" key="5">
    <source>
        <dbReference type="EMBL" id="UPN66614.1"/>
    </source>
</evidence>
<keyword evidence="3" id="KW-0732">Signal</keyword>
<keyword evidence="1" id="KW-0106">Calcium</keyword>
<dbReference type="PROSITE" id="PS00018">
    <property type="entry name" value="EF_HAND_1"/>
    <property type="match status" value="2"/>
</dbReference>
<dbReference type="InterPro" id="IPR011992">
    <property type="entry name" value="EF-hand-dom_pair"/>
</dbReference>
<evidence type="ECO:0000259" key="4">
    <source>
        <dbReference type="PROSITE" id="PS50222"/>
    </source>
</evidence>
<evidence type="ECO:0000256" key="1">
    <source>
        <dbReference type="ARBA" id="ARBA00022837"/>
    </source>
</evidence>
<evidence type="ECO:0000256" key="3">
    <source>
        <dbReference type="SAM" id="SignalP"/>
    </source>
</evidence>
<evidence type="ECO:0000256" key="2">
    <source>
        <dbReference type="SAM" id="MobiDB-lite"/>
    </source>
</evidence>
<feature type="domain" description="EF-hand" evidence="4">
    <location>
        <begin position="82"/>
        <end position="117"/>
    </location>
</feature>
<protein>
    <submittedName>
        <fullName evidence="5">EF-hand calcium-binding domain containing protein 1-like protein</fullName>
    </submittedName>
</protein>
<reference evidence="5" key="1">
    <citation type="submission" date="2020-12" db="EMBL/GenBank/DDBJ databases">
        <title>The potential for using the shell proteome in gastropod systematics, assessed in patellogastropod limpets.</title>
        <authorList>
            <person name="Colgan D.J."/>
        </authorList>
    </citation>
    <scope>NUCLEOTIDE SEQUENCE</scope>
    <source>
        <strain evidence="5">Pm1382</strain>
    </source>
</reference>
<dbReference type="EMBL" id="MW349949">
    <property type="protein sequence ID" value="UPN66614.1"/>
    <property type="molecule type" value="mRNA"/>
</dbReference>
<organism evidence="5">
    <name type="scientific">Patelloida mimula</name>
    <dbReference type="NCBI Taxonomy" id="351188"/>
    <lineage>
        <taxon>Eukaryota</taxon>
        <taxon>Metazoa</taxon>
        <taxon>Spiralia</taxon>
        <taxon>Lophotrochozoa</taxon>
        <taxon>Mollusca</taxon>
        <taxon>Gastropoda</taxon>
        <taxon>Patellogastropoda</taxon>
        <taxon>Lottioidea</taxon>
        <taxon>Lottiidae</taxon>
        <taxon>Patelloida</taxon>
    </lineage>
</organism>
<feature type="region of interest" description="Disordered" evidence="2">
    <location>
        <begin position="173"/>
        <end position="214"/>
    </location>
</feature>
<dbReference type="Pfam" id="PF13499">
    <property type="entry name" value="EF-hand_7"/>
    <property type="match status" value="1"/>
</dbReference>
<dbReference type="Gene3D" id="1.10.238.10">
    <property type="entry name" value="EF-hand"/>
    <property type="match status" value="1"/>
</dbReference>
<dbReference type="PROSITE" id="PS50222">
    <property type="entry name" value="EF_HAND_2"/>
    <property type="match status" value="1"/>
</dbReference>
<proteinExistence type="evidence at transcript level"/>
<sequence>MKFSVVLVAVLVICLASNADAGWFRKTIRKIGRFISRNVRRIKEIGCPLLCPKVCNGNFCKLVCRLGCGHRGKREAVKATEGHIAPLPNMFDSYDFNDDGFITKDELATSINENKTDSHFLLAFTYADVDGNGILNKEEFYKGPFVLEMDVNDDDVTYCRYRLDIDDDLEDLMNENEDTSDGANLDKGTTLSPIEDMTQSPVVDPINEEKQKNE</sequence>
<dbReference type="InterPro" id="IPR018247">
    <property type="entry name" value="EF_Hand_1_Ca_BS"/>
</dbReference>
<dbReference type="CDD" id="cd00051">
    <property type="entry name" value="EFh"/>
    <property type="match status" value="1"/>
</dbReference>
<feature type="compositionally biased region" description="Polar residues" evidence="2">
    <location>
        <begin position="187"/>
        <end position="201"/>
    </location>
</feature>
<accession>A0A8U0ARY0</accession>
<name>A0A8U0ARY0_9GAST</name>
<feature type="chain" id="PRO_5035882538" evidence="3">
    <location>
        <begin position="22"/>
        <end position="214"/>
    </location>
</feature>
<feature type="signal peptide" evidence="3">
    <location>
        <begin position="1"/>
        <end position="21"/>
    </location>
</feature>
<dbReference type="GO" id="GO:0005509">
    <property type="term" value="F:calcium ion binding"/>
    <property type="evidence" value="ECO:0007669"/>
    <property type="project" value="InterPro"/>
</dbReference>
<dbReference type="InterPro" id="IPR002048">
    <property type="entry name" value="EF_hand_dom"/>
</dbReference>
<dbReference type="AlphaFoldDB" id="A0A8U0ARY0"/>